<organism evidence="1 2">
    <name type="scientific">Digitaria exilis</name>
    <dbReference type="NCBI Taxonomy" id="1010633"/>
    <lineage>
        <taxon>Eukaryota</taxon>
        <taxon>Viridiplantae</taxon>
        <taxon>Streptophyta</taxon>
        <taxon>Embryophyta</taxon>
        <taxon>Tracheophyta</taxon>
        <taxon>Spermatophyta</taxon>
        <taxon>Magnoliopsida</taxon>
        <taxon>Liliopsida</taxon>
        <taxon>Poales</taxon>
        <taxon>Poaceae</taxon>
        <taxon>PACMAD clade</taxon>
        <taxon>Panicoideae</taxon>
        <taxon>Panicodae</taxon>
        <taxon>Paniceae</taxon>
        <taxon>Anthephorinae</taxon>
        <taxon>Digitaria</taxon>
    </lineage>
</organism>
<dbReference type="AlphaFoldDB" id="A0A835FFT0"/>
<name>A0A835FFT0_9POAL</name>
<evidence type="ECO:0000313" key="1">
    <source>
        <dbReference type="EMBL" id="KAF8751988.1"/>
    </source>
</evidence>
<evidence type="ECO:0000313" key="2">
    <source>
        <dbReference type="Proteomes" id="UP000636709"/>
    </source>
</evidence>
<keyword evidence="2" id="KW-1185">Reference proteome</keyword>
<accession>A0A835FFT0</accession>
<sequence>MLMGLSSQVIGRGRLGRWQGMLKELS</sequence>
<proteinExistence type="predicted"/>
<dbReference type="EMBL" id="JACEFO010000948">
    <property type="protein sequence ID" value="KAF8751988.1"/>
    <property type="molecule type" value="Genomic_DNA"/>
</dbReference>
<protein>
    <submittedName>
        <fullName evidence="1">Uncharacterized protein</fullName>
    </submittedName>
</protein>
<dbReference type="Proteomes" id="UP000636709">
    <property type="component" value="Unassembled WGS sequence"/>
</dbReference>
<reference evidence="1" key="1">
    <citation type="submission" date="2020-07" db="EMBL/GenBank/DDBJ databases">
        <title>Genome sequence and genetic diversity analysis of an under-domesticated orphan crop, white fonio (Digitaria exilis).</title>
        <authorList>
            <person name="Bennetzen J.L."/>
            <person name="Chen S."/>
            <person name="Ma X."/>
            <person name="Wang X."/>
            <person name="Yssel A.E.J."/>
            <person name="Chaluvadi S.R."/>
            <person name="Johnson M."/>
            <person name="Gangashetty P."/>
            <person name="Hamidou F."/>
            <person name="Sanogo M.D."/>
            <person name="Zwaenepoel A."/>
            <person name="Wallace J."/>
            <person name="Van De Peer Y."/>
            <person name="Van Deynze A."/>
        </authorList>
    </citation>
    <scope>NUCLEOTIDE SEQUENCE</scope>
    <source>
        <tissue evidence="1">Leaves</tissue>
    </source>
</reference>
<comment type="caution">
    <text evidence="1">The sequence shown here is derived from an EMBL/GenBank/DDBJ whole genome shotgun (WGS) entry which is preliminary data.</text>
</comment>
<gene>
    <name evidence="1" type="ORF">HU200_011989</name>
</gene>